<dbReference type="GO" id="GO:0006284">
    <property type="term" value="P:base-excision repair"/>
    <property type="evidence" value="ECO:0007669"/>
    <property type="project" value="InterPro"/>
</dbReference>
<name>A0A7X2XWQ8_9LACO</name>
<dbReference type="PANTHER" id="PTHR30037">
    <property type="entry name" value="DNA-3-METHYLADENINE GLYCOSYLASE 1"/>
    <property type="match status" value="1"/>
</dbReference>
<gene>
    <name evidence="2" type="ORF">GM612_10315</name>
</gene>
<protein>
    <submittedName>
        <fullName evidence="2">DNA-3-methyladenine glycosylase I</fullName>
    </submittedName>
</protein>
<dbReference type="AlphaFoldDB" id="A0A7X2XWQ8"/>
<keyword evidence="1" id="KW-0479">Metal-binding</keyword>
<dbReference type="Gene3D" id="1.10.340.30">
    <property type="entry name" value="Hypothetical protein, domain 2"/>
    <property type="match status" value="1"/>
</dbReference>
<evidence type="ECO:0000313" key="2">
    <source>
        <dbReference type="EMBL" id="MTV83019.1"/>
    </source>
</evidence>
<dbReference type="Pfam" id="PF03352">
    <property type="entry name" value="Adenine_glyco"/>
    <property type="match status" value="1"/>
</dbReference>
<dbReference type="GO" id="GO:0046872">
    <property type="term" value="F:metal ion binding"/>
    <property type="evidence" value="ECO:0007669"/>
    <property type="project" value="UniProtKB-KW"/>
</dbReference>
<proteinExistence type="predicted"/>
<feature type="binding site" evidence="1">
    <location>
        <position position="8"/>
    </location>
    <ligand>
        <name>Zn(2+)</name>
        <dbReference type="ChEBI" id="CHEBI:29105"/>
    </ligand>
</feature>
<dbReference type="InterPro" id="IPR005019">
    <property type="entry name" value="Adenine_glyco"/>
</dbReference>
<dbReference type="PANTHER" id="PTHR30037:SF4">
    <property type="entry name" value="DNA-3-METHYLADENINE GLYCOSYLASE I"/>
    <property type="match status" value="1"/>
</dbReference>
<reference evidence="2 3" key="1">
    <citation type="submission" date="2019-11" db="EMBL/GenBank/DDBJ databases">
        <title>Lactobacillus sp. nov. CRM56-3, isolated from fermented tea leaves.</title>
        <authorList>
            <person name="Phuengjayaem S."/>
            <person name="Tanasupawat S."/>
        </authorList>
    </citation>
    <scope>NUCLEOTIDE SEQUENCE [LARGE SCALE GENOMIC DNA]</scope>
    <source>
        <strain evidence="2 3">CRM56-3</strain>
    </source>
</reference>
<dbReference type="GO" id="GO:0008725">
    <property type="term" value="F:DNA-3-methyladenine glycosylase activity"/>
    <property type="evidence" value="ECO:0007669"/>
    <property type="project" value="InterPro"/>
</dbReference>
<organism evidence="2 3">
    <name type="scientific">Secundilactobacillus folii</name>
    <dbReference type="NCBI Taxonomy" id="2678357"/>
    <lineage>
        <taxon>Bacteria</taxon>
        <taxon>Bacillati</taxon>
        <taxon>Bacillota</taxon>
        <taxon>Bacilli</taxon>
        <taxon>Lactobacillales</taxon>
        <taxon>Lactobacillaceae</taxon>
        <taxon>Secundilactobacillus</taxon>
    </lineage>
</organism>
<feature type="binding site" evidence="1">
    <location>
        <position position="21"/>
    </location>
    <ligand>
        <name>Zn(2+)</name>
        <dbReference type="ChEBI" id="CHEBI:29105"/>
    </ligand>
</feature>
<dbReference type="InterPro" id="IPR052891">
    <property type="entry name" value="DNA-3mA_glycosylase"/>
</dbReference>
<dbReference type="SUPFAM" id="SSF48150">
    <property type="entry name" value="DNA-glycosylase"/>
    <property type="match status" value="1"/>
</dbReference>
<dbReference type="EMBL" id="WNJO01000014">
    <property type="protein sequence ID" value="MTV83019.1"/>
    <property type="molecule type" value="Genomic_DNA"/>
</dbReference>
<evidence type="ECO:0000256" key="1">
    <source>
        <dbReference type="PIRSR" id="PIRSR605019-1"/>
    </source>
</evidence>
<dbReference type="InterPro" id="IPR011257">
    <property type="entry name" value="DNA_glycosylase"/>
</dbReference>
<dbReference type="Proteomes" id="UP000466388">
    <property type="component" value="Unassembled WGS sequence"/>
</dbReference>
<feature type="binding site" evidence="1">
    <location>
        <position position="182"/>
    </location>
    <ligand>
        <name>Zn(2+)</name>
        <dbReference type="ChEBI" id="CHEBI:29105"/>
    </ligand>
</feature>
<keyword evidence="3" id="KW-1185">Reference proteome</keyword>
<evidence type="ECO:0000313" key="3">
    <source>
        <dbReference type="Proteomes" id="UP000466388"/>
    </source>
</evidence>
<feature type="binding site" evidence="1">
    <location>
        <position position="178"/>
    </location>
    <ligand>
        <name>Zn(2+)</name>
        <dbReference type="ChEBI" id="CHEBI:29105"/>
    </ligand>
</feature>
<comment type="caution">
    <text evidence="2">The sequence shown here is derived from an EMBL/GenBank/DDBJ whole genome shotgun (WGS) entry which is preliminary data.</text>
</comment>
<keyword evidence="1" id="KW-0862">Zinc</keyword>
<accession>A0A7X2XWQ8</accession>
<sequence>MIIVTSRCPWAEKSPQLLIYHDLEWGVPVHDERQLFENLSLEIFQAGLTWQLILKYRQALKHAFWDFNPEQIAELPPSKLQELYHDDRIIRNHQKIDAVVENARVLTSLHELGWRLSETVWQHVNGVQLDHHLQANEQLAFEWFVADLSQTLRHLGFKRIGQKTCYSMLQASGMVNDHLLTCYRHDEISDSES</sequence>